<evidence type="ECO:0000313" key="3">
    <source>
        <dbReference type="Proteomes" id="UP001066276"/>
    </source>
</evidence>
<name>A0AAV7LNP4_PLEWA</name>
<dbReference type="EMBL" id="JANPWB010000015">
    <property type="protein sequence ID" value="KAJ1093180.1"/>
    <property type="molecule type" value="Genomic_DNA"/>
</dbReference>
<accession>A0AAV7LNP4</accession>
<dbReference type="Proteomes" id="UP001066276">
    <property type="component" value="Chromosome 11"/>
</dbReference>
<gene>
    <name evidence="2" type="ORF">NDU88_006287</name>
</gene>
<reference evidence="2" key="1">
    <citation type="journal article" date="2022" name="bioRxiv">
        <title>Sequencing and chromosome-scale assembly of the giantPleurodeles waltlgenome.</title>
        <authorList>
            <person name="Brown T."/>
            <person name="Elewa A."/>
            <person name="Iarovenko S."/>
            <person name="Subramanian E."/>
            <person name="Araus A.J."/>
            <person name="Petzold A."/>
            <person name="Susuki M."/>
            <person name="Suzuki K.-i.T."/>
            <person name="Hayashi T."/>
            <person name="Toyoda A."/>
            <person name="Oliveira C."/>
            <person name="Osipova E."/>
            <person name="Leigh N.D."/>
            <person name="Simon A."/>
            <person name="Yun M.H."/>
        </authorList>
    </citation>
    <scope>NUCLEOTIDE SEQUENCE</scope>
    <source>
        <strain evidence="2">20211129_DDA</strain>
        <tissue evidence="2">Liver</tissue>
    </source>
</reference>
<comment type="caution">
    <text evidence="2">The sequence shown here is derived from an EMBL/GenBank/DDBJ whole genome shotgun (WGS) entry which is preliminary data.</text>
</comment>
<evidence type="ECO:0000256" key="1">
    <source>
        <dbReference type="SAM" id="MobiDB-lite"/>
    </source>
</evidence>
<dbReference type="AlphaFoldDB" id="A0AAV7LNP4"/>
<keyword evidence="3" id="KW-1185">Reference proteome</keyword>
<organism evidence="2 3">
    <name type="scientific">Pleurodeles waltl</name>
    <name type="common">Iberian ribbed newt</name>
    <dbReference type="NCBI Taxonomy" id="8319"/>
    <lineage>
        <taxon>Eukaryota</taxon>
        <taxon>Metazoa</taxon>
        <taxon>Chordata</taxon>
        <taxon>Craniata</taxon>
        <taxon>Vertebrata</taxon>
        <taxon>Euteleostomi</taxon>
        <taxon>Amphibia</taxon>
        <taxon>Batrachia</taxon>
        <taxon>Caudata</taxon>
        <taxon>Salamandroidea</taxon>
        <taxon>Salamandridae</taxon>
        <taxon>Pleurodelinae</taxon>
        <taxon>Pleurodeles</taxon>
    </lineage>
</organism>
<proteinExistence type="predicted"/>
<feature type="region of interest" description="Disordered" evidence="1">
    <location>
        <begin position="1"/>
        <end position="53"/>
    </location>
</feature>
<feature type="compositionally biased region" description="Basic and acidic residues" evidence="1">
    <location>
        <begin position="38"/>
        <end position="53"/>
    </location>
</feature>
<protein>
    <submittedName>
        <fullName evidence="2">Uncharacterized protein</fullName>
    </submittedName>
</protein>
<evidence type="ECO:0000313" key="2">
    <source>
        <dbReference type="EMBL" id="KAJ1093180.1"/>
    </source>
</evidence>
<sequence length="128" mass="13940">MGYEVRRRPEVVGRGEVPCSGGRDRKKGTDGKVIYSLGDDHPGSSRDEGGRGEIRLRAEVAESRERGAKESGPEEIAVRYGCNEGVRRGEVPRTGDGDTEEMAREELKGTTSAMWGVVPLLPGENRNI</sequence>
<feature type="compositionally biased region" description="Basic and acidic residues" evidence="1">
    <location>
        <begin position="1"/>
        <end position="13"/>
    </location>
</feature>